<feature type="region of interest" description="Disordered" evidence="1">
    <location>
        <begin position="58"/>
        <end position="101"/>
    </location>
</feature>
<dbReference type="EMBL" id="CAUOFW020001903">
    <property type="protein sequence ID" value="CAK9149597.1"/>
    <property type="molecule type" value="Genomic_DNA"/>
</dbReference>
<sequence length="101" mass="10984">MKTPSSMPPKSIKKGGIGKKRVARNFIDLVLGLTSRAASGPGTSLVAVHPLDIDLRQTNNSTSITEPVRSQTAMKEMKNTVEPSDDETRESDLETSNRSSW</sequence>
<evidence type="ECO:0000256" key="1">
    <source>
        <dbReference type="SAM" id="MobiDB-lite"/>
    </source>
</evidence>
<protein>
    <submittedName>
        <fullName evidence="2">Uncharacterized protein</fullName>
    </submittedName>
</protein>
<organism evidence="2 3">
    <name type="scientific">Ilex paraguariensis</name>
    <name type="common">yerba mate</name>
    <dbReference type="NCBI Taxonomy" id="185542"/>
    <lineage>
        <taxon>Eukaryota</taxon>
        <taxon>Viridiplantae</taxon>
        <taxon>Streptophyta</taxon>
        <taxon>Embryophyta</taxon>
        <taxon>Tracheophyta</taxon>
        <taxon>Spermatophyta</taxon>
        <taxon>Magnoliopsida</taxon>
        <taxon>eudicotyledons</taxon>
        <taxon>Gunneridae</taxon>
        <taxon>Pentapetalae</taxon>
        <taxon>asterids</taxon>
        <taxon>campanulids</taxon>
        <taxon>Aquifoliales</taxon>
        <taxon>Aquifoliaceae</taxon>
        <taxon>Ilex</taxon>
    </lineage>
</organism>
<accession>A0ABC8RYF4</accession>
<dbReference type="Proteomes" id="UP001642360">
    <property type="component" value="Unassembled WGS sequence"/>
</dbReference>
<proteinExistence type="predicted"/>
<comment type="caution">
    <text evidence="2">The sequence shown here is derived from an EMBL/GenBank/DDBJ whole genome shotgun (WGS) entry which is preliminary data.</text>
</comment>
<name>A0ABC8RYF4_9AQUA</name>
<gene>
    <name evidence="2" type="ORF">ILEXP_LOCUS17654</name>
</gene>
<evidence type="ECO:0000313" key="2">
    <source>
        <dbReference type="EMBL" id="CAK9149597.1"/>
    </source>
</evidence>
<dbReference type="AlphaFoldDB" id="A0ABC8RYF4"/>
<keyword evidence="3" id="KW-1185">Reference proteome</keyword>
<feature type="compositionally biased region" description="Polar residues" evidence="1">
    <location>
        <begin position="58"/>
        <end position="73"/>
    </location>
</feature>
<reference evidence="2 3" key="1">
    <citation type="submission" date="2024-02" db="EMBL/GenBank/DDBJ databases">
        <authorList>
            <person name="Vignale AGUSTIN F."/>
            <person name="Sosa J E."/>
            <person name="Modenutti C."/>
        </authorList>
    </citation>
    <scope>NUCLEOTIDE SEQUENCE [LARGE SCALE GENOMIC DNA]</scope>
</reference>
<evidence type="ECO:0000313" key="3">
    <source>
        <dbReference type="Proteomes" id="UP001642360"/>
    </source>
</evidence>